<feature type="region of interest" description="Disordered" evidence="1">
    <location>
        <begin position="307"/>
        <end position="368"/>
    </location>
</feature>
<feature type="transmembrane region" description="Helical" evidence="2">
    <location>
        <begin position="21"/>
        <end position="39"/>
    </location>
</feature>
<evidence type="ECO:0000313" key="4">
    <source>
        <dbReference type="Proteomes" id="UP000253759"/>
    </source>
</evidence>
<reference evidence="4" key="1">
    <citation type="submission" date="2018-07" db="EMBL/GenBank/DDBJ databases">
        <authorList>
            <person name="Liu B.-T."/>
            <person name="Du Z."/>
        </authorList>
    </citation>
    <scope>NUCLEOTIDE SEQUENCE [LARGE SCALE GENOMIC DNA]</scope>
    <source>
        <strain evidence="4">XYN52</strain>
    </source>
</reference>
<sequence>MESHFLQWLAVVVRRDRARRLMQAVLWIAAAAGLGWALLGPRPLAFWPAGVLLAAGAVLAGASALTAWRRRAGLGNGLWGVARHSDDRLGLQHRLTSALEQETRGPGDGLLSGALLADANRHVAGVEPSRLAPLADRYTLGAGLAALLVAIGLLPWPAPSTVEPQTGEAVAETATASPSVTIEDIAAAARQIGIDSTLRDVDALMVAASELDTLLREATRGLSQEEMNRRFEELIEMARMGYGDTPPAWIADAPSPTQSLANRIEDYQERRRQPSQPNDTPPAPTRADEEPPAEMAVAEGAGALTASQDAVASAPMDGPTLPGMPTDEDEEAREAPTQGAPVGASTQSGAGGGDMAGLGSQALQATPFVAEERQGSEMILEAAETGAGRRIKIDMTLPPAAMEGLQAGDGAESLADSPAAAGLQPDRDFVQAGDRVATSRYFTPVQPDEGPILP</sequence>
<evidence type="ECO:0000256" key="2">
    <source>
        <dbReference type="SAM" id="Phobius"/>
    </source>
</evidence>
<protein>
    <submittedName>
        <fullName evidence="3">Uncharacterized protein</fullName>
    </submittedName>
</protein>
<keyword evidence="2" id="KW-1133">Transmembrane helix</keyword>
<accession>A0A369W7B4</accession>
<dbReference type="AlphaFoldDB" id="A0A369W7B4"/>
<dbReference type="Proteomes" id="UP000253759">
    <property type="component" value="Unassembled WGS sequence"/>
</dbReference>
<keyword evidence="2" id="KW-0472">Membrane</keyword>
<feature type="region of interest" description="Disordered" evidence="1">
    <location>
        <begin position="407"/>
        <end position="426"/>
    </location>
</feature>
<feature type="transmembrane region" description="Helical" evidence="2">
    <location>
        <begin position="138"/>
        <end position="156"/>
    </location>
</feature>
<comment type="caution">
    <text evidence="3">The sequence shown here is derived from an EMBL/GenBank/DDBJ whole genome shotgun (WGS) entry which is preliminary data.</text>
</comment>
<feature type="transmembrane region" description="Helical" evidence="2">
    <location>
        <begin position="45"/>
        <end position="68"/>
    </location>
</feature>
<evidence type="ECO:0000256" key="1">
    <source>
        <dbReference type="SAM" id="MobiDB-lite"/>
    </source>
</evidence>
<gene>
    <name evidence="3" type="ORF">DVH29_03060</name>
</gene>
<feature type="region of interest" description="Disordered" evidence="1">
    <location>
        <begin position="267"/>
        <end position="294"/>
    </location>
</feature>
<proteinExistence type="predicted"/>
<organism evidence="3 4">
    <name type="scientific">Pelagibacterium lacus</name>
    <dbReference type="NCBI Taxonomy" id="2282655"/>
    <lineage>
        <taxon>Bacteria</taxon>
        <taxon>Pseudomonadati</taxon>
        <taxon>Pseudomonadota</taxon>
        <taxon>Alphaproteobacteria</taxon>
        <taxon>Hyphomicrobiales</taxon>
        <taxon>Devosiaceae</taxon>
        <taxon>Pelagibacterium</taxon>
    </lineage>
</organism>
<name>A0A369W7B4_9HYPH</name>
<keyword evidence="4" id="KW-1185">Reference proteome</keyword>
<keyword evidence="2" id="KW-0812">Transmembrane</keyword>
<dbReference type="EMBL" id="QQNH01000003">
    <property type="protein sequence ID" value="RDE09927.1"/>
    <property type="molecule type" value="Genomic_DNA"/>
</dbReference>
<evidence type="ECO:0000313" key="3">
    <source>
        <dbReference type="EMBL" id="RDE09927.1"/>
    </source>
</evidence>